<evidence type="ECO:0000256" key="6">
    <source>
        <dbReference type="ARBA" id="ARBA00022927"/>
    </source>
</evidence>
<reference evidence="10" key="1">
    <citation type="journal article" date="2016" name="Genome Announc.">
        <title>Genome sequences of three species of Hanseniaspora isolated from spontaneous wine fermentations.</title>
        <authorList>
            <person name="Sternes P.R."/>
            <person name="Lee D."/>
            <person name="Kutyna D.R."/>
            <person name="Borneman A.R."/>
        </authorList>
    </citation>
    <scope>NUCLEOTIDE SEQUENCE [LARGE SCALE GENOMIC DNA]</scope>
    <source>
        <strain evidence="10">AWRI3580</strain>
    </source>
</reference>
<gene>
    <name evidence="9" type="ORF">AWRI3580_g2548</name>
</gene>
<keyword evidence="7" id="KW-0539">Nucleus</keyword>
<dbReference type="PANTHER" id="PTHR10527">
    <property type="entry name" value="IMPORTIN BETA"/>
    <property type="match status" value="1"/>
</dbReference>
<dbReference type="Pfam" id="PF25780">
    <property type="entry name" value="TPR_IPO5"/>
    <property type="match status" value="1"/>
</dbReference>
<dbReference type="InterPro" id="IPR058584">
    <property type="entry name" value="IMB1_TNPO1-like_TPR"/>
</dbReference>
<dbReference type="GO" id="GO:0005737">
    <property type="term" value="C:cytoplasm"/>
    <property type="evidence" value="ECO:0007669"/>
    <property type="project" value="UniProtKB-SubCell"/>
</dbReference>
<dbReference type="EMBL" id="LPNN01000005">
    <property type="protein sequence ID" value="OEJ86691.1"/>
    <property type="molecule type" value="Genomic_DNA"/>
</dbReference>
<organism evidence="9 10">
    <name type="scientific">Hanseniaspora uvarum</name>
    <name type="common">Yeast</name>
    <name type="synonym">Kloeckera apiculata</name>
    <dbReference type="NCBI Taxonomy" id="29833"/>
    <lineage>
        <taxon>Eukaryota</taxon>
        <taxon>Fungi</taxon>
        <taxon>Dikarya</taxon>
        <taxon>Ascomycota</taxon>
        <taxon>Saccharomycotina</taxon>
        <taxon>Saccharomycetes</taxon>
        <taxon>Saccharomycodales</taxon>
        <taxon>Saccharomycodaceae</taxon>
        <taxon>Hanseniaspora</taxon>
    </lineage>
</organism>
<dbReference type="Pfam" id="PF03810">
    <property type="entry name" value="IBN_N"/>
    <property type="match status" value="1"/>
</dbReference>
<keyword evidence="4" id="KW-0963">Cytoplasm</keyword>
<evidence type="ECO:0000313" key="10">
    <source>
        <dbReference type="Proteomes" id="UP000095358"/>
    </source>
</evidence>
<dbReference type="Pfam" id="PF25574">
    <property type="entry name" value="TPR_IMB1"/>
    <property type="match status" value="1"/>
</dbReference>
<dbReference type="AlphaFoldDB" id="A0A1E5RIG3"/>
<protein>
    <submittedName>
        <fullName evidence="9">Importin subunit beta-4</fullName>
    </submittedName>
</protein>
<accession>A0A1E5RIG3</accession>
<comment type="subcellular location">
    <subcellularLocation>
        <location evidence="2">Cytoplasm</location>
    </subcellularLocation>
    <subcellularLocation>
        <location evidence="1">Nucleus</location>
    </subcellularLocation>
</comment>
<keyword evidence="3" id="KW-0813">Transport</keyword>
<dbReference type="OrthoDB" id="7862313at2759"/>
<evidence type="ECO:0000256" key="4">
    <source>
        <dbReference type="ARBA" id="ARBA00022490"/>
    </source>
</evidence>
<evidence type="ECO:0000256" key="2">
    <source>
        <dbReference type="ARBA" id="ARBA00004496"/>
    </source>
</evidence>
<dbReference type="InterPro" id="IPR057672">
    <property type="entry name" value="TPR_IPO4/5"/>
</dbReference>
<keyword evidence="5" id="KW-0677">Repeat</keyword>
<dbReference type="Proteomes" id="UP000095358">
    <property type="component" value="Unassembled WGS sequence"/>
</dbReference>
<comment type="caution">
    <text evidence="9">The sequence shown here is derived from an EMBL/GenBank/DDBJ whole genome shotgun (WGS) entry which is preliminary data.</text>
</comment>
<dbReference type="STRING" id="29833.A0A1E5RIG3"/>
<dbReference type="GO" id="GO:0031267">
    <property type="term" value="F:small GTPase binding"/>
    <property type="evidence" value="ECO:0007669"/>
    <property type="project" value="InterPro"/>
</dbReference>
<keyword evidence="6" id="KW-0653">Protein transport</keyword>
<evidence type="ECO:0000313" key="9">
    <source>
        <dbReference type="EMBL" id="OEJ86691.1"/>
    </source>
</evidence>
<evidence type="ECO:0000259" key="8">
    <source>
        <dbReference type="PROSITE" id="PS50166"/>
    </source>
</evidence>
<sequence>MDQLIQQLNELLTKIVSGQSLKETTDILQKQIYNQPQCLGALVQLALTEGVDLSVKNLAAIELRKQVLLHWEQIDANTGSQIKALLVENLFKIKEKNIRHSIARVVGEITALELEKSNNTDFLSQIFQAAASTDSAVRETAMYVIVTICEGFVPAILSSSSQLFDLLSLSLPESAENTLDTRCLAIQVFNLLGQIIEEQGQDVPADVYPKYQSLCSPVLLVLQTVIQQEDEAKAQELFSCLNELLVLNNKLVGNEIVNVIRACLQVAGNTGIDEEIRCHSLRFLTSAVSYKKSKIIQSQLGGEFTVVALKVASEEVDVEEELSNEDEANENEENTPSQLATRLLYFICSELPPQQTAALILSSIPDMLNSGNVFAQRAVFTSIEVAVAGSPDYVLTNLDSKIIGNVLEGLKNPQPVVQLAALKALSSLTSELQDEVTKYYESFISLIIQIIDNAQSVVIYRHATKALDGFLEFMNLEDISKFMEPLMEKLFSMLEHNQSSKLRCEIVSAIGSAAFASGSAFVPYFNKSVEYLKNFIQKLDSLEGLSEDDIELRALTFENISTIGRAVKAEVFKPYAADFVNAAYEAISGDNSRIREAGYAFVGNVAKVYGTQFSSYLELLMPEILKTLQQVEYDIDTDGMNLEALDTDEIASKFQVNTGITFEKEVATAALSELVVATKEAFMPYVEQTLAVLVSEVENTYGLKEAFITSIWAVISGVINTAVPTLKNNAPKGLPQESYIPANILAFVETARETTLSSLPDEYEISIVISMLENITEALNNYGSIILSSGNGDHASLDLLCSQLVELLQGKHLCQSLDEDFGDDEDAGLADLDASESDGLLTNVVLETLTALSKALSVSEFSNIFTSLQNQIVSLMSSGSRAKRASVIGTVAEICMNLGPENPFLSVLLEHFINKLSTDKSLEVRGYAAYGVGILIKNAVNVDVTPAYQPILKSLFEVMSVSNEKKPDENTTQEVIDRCIANCCGCLARMILHNETLVPLSATIPPLLKQLPLKAGYEEYEPIFEVLLNLYSKNDPVILESSDLVAAALNNVFSLDAERSKLSENTTIGRDLSVEKLKQFTSDEMRAKVVSLVHFLKQKYPQLIAAHPALSSL</sequence>
<dbReference type="InterPro" id="IPR011989">
    <property type="entry name" value="ARM-like"/>
</dbReference>
<dbReference type="PROSITE" id="PS50166">
    <property type="entry name" value="IMPORTIN_B_NT"/>
    <property type="match status" value="1"/>
</dbReference>
<proteinExistence type="predicted"/>
<evidence type="ECO:0000256" key="5">
    <source>
        <dbReference type="ARBA" id="ARBA00022737"/>
    </source>
</evidence>
<evidence type="ECO:0000256" key="7">
    <source>
        <dbReference type="ARBA" id="ARBA00023242"/>
    </source>
</evidence>
<keyword evidence="10" id="KW-1185">Reference proteome</keyword>
<dbReference type="Gene3D" id="1.25.10.10">
    <property type="entry name" value="Leucine-rich Repeat Variant"/>
    <property type="match status" value="1"/>
</dbReference>
<name>A0A1E5RIG3_HANUV</name>
<dbReference type="InterPro" id="IPR001494">
    <property type="entry name" value="Importin-beta_N"/>
</dbReference>
<evidence type="ECO:0000256" key="3">
    <source>
        <dbReference type="ARBA" id="ARBA00022448"/>
    </source>
</evidence>
<feature type="domain" description="Importin N-terminal" evidence="8">
    <location>
        <begin position="24"/>
        <end position="92"/>
    </location>
</feature>
<dbReference type="VEuPathDB" id="FungiDB:AWRI3580_g2548"/>
<dbReference type="GO" id="GO:0005634">
    <property type="term" value="C:nucleus"/>
    <property type="evidence" value="ECO:0007669"/>
    <property type="project" value="UniProtKB-ARBA"/>
</dbReference>
<evidence type="ECO:0000256" key="1">
    <source>
        <dbReference type="ARBA" id="ARBA00004123"/>
    </source>
</evidence>
<dbReference type="InterPro" id="IPR016024">
    <property type="entry name" value="ARM-type_fold"/>
</dbReference>
<dbReference type="GO" id="GO:0006606">
    <property type="term" value="P:protein import into nucleus"/>
    <property type="evidence" value="ECO:0007669"/>
    <property type="project" value="InterPro"/>
</dbReference>
<dbReference type="InterPro" id="IPR040122">
    <property type="entry name" value="Importin_beta"/>
</dbReference>
<dbReference type="SUPFAM" id="SSF48371">
    <property type="entry name" value="ARM repeat"/>
    <property type="match status" value="2"/>
</dbReference>